<accession>A0A656HL26</accession>
<proteinExistence type="predicted"/>
<reference evidence="7" key="1">
    <citation type="journal article" date="2011" name="Stand. Genomic Sci.">
        <title>Genome sequence of the filamentous, gliding Thiothrix nivea neotype strain (JP2(T)).</title>
        <authorList>
            <person name="Lapidus A."/>
            <person name="Nolan M."/>
            <person name="Lucas S."/>
            <person name="Glavina Del Rio T."/>
            <person name="Tice H."/>
            <person name="Cheng J.F."/>
            <person name="Tapia R."/>
            <person name="Han C."/>
            <person name="Goodwin L."/>
            <person name="Pitluck S."/>
            <person name="Liolios K."/>
            <person name="Pagani I."/>
            <person name="Ivanova N."/>
            <person name="Huntemann M."/>
            <person name="Mavromatis K."/>
            <person name="Mikhailova N."/>
            <person name="Pati A."/>
            <person name="Chen A."/>
            <person name="Palaniappan K."/>
            <person name="Land M."/>
            <person name="Brambilla E.M."/>
            <person name="Rohde M."/>
            <person name="Abt B."/>
            <person name="Verbarg S."/>
            <person name="Goker M."/>
            <person name="Bristow J."/>
            <person name="Eisen J.A."/>
            <person name="Markowitz V."/>
            <person name="Hugenholtz P."/>
            <person name="Kyrpides N.C."/>
            <person name="Klenk H.P."/>
            <person name="Woyke T."/>
        </authorList>
    </citation>
    <scope>NUCLEOTIDE SEQUENCE [LARGE SCALE GENOMIC DNA]</scope>
    <source>
        <strain evidence="7">ATCC 35100 / DSM 5205 / JP2</strain>
    </source>
</reference>
<dbReference type="PRINTS" id="PR01021">
    <property type="entry name" value="OMPADOMAIN"/>
</dbReference>
<dbReference type="PANTHER" id="PTHR30329:SF21">
    <property type="entry name" value="LIPOPROTEIN YIAD-RELATED"/>
    <property type="match status" value="1"/>
</dbReference>
<dbReference type="PANTHER" id="PTHR30329">
    <property type="entry name" value="STATOR ELEMENT OF FLAGELLAR MOTOR COMPLEX"/>
    <property type="match status" value="1"/>
</dbReference>
<evidence type="ECO:0000256" key="1">
    <source>
        <dbReference type="ARBA" id="ARBA00004442"/>
    </source>
</evidence>
<sequence precursor="true">MQKAWVIQLAGLMAVLLLMAFTLPRYARALPERIAEHTQQYLHEQGMPWASVQAGQANSRDIAVNGTAPDADAHWQAIDTARSQWYVQRVEDNISTQIIEPYTLHIQWDGKSLSLDGYVSDDEAKSSLAEQIQATFGDKADLTYLQTGAGAPDGWETLIGSTLLKEARPLESASIRMTDKTIRFAGKAATTKQVEALRKALEPIEAQGYNLSVNMVALDSAAVVCQQEFNRLLSQKKIVFASGGSTIDRKSDALLQELADTAIFCADSTVLISGHTDNVGSEENNLKLSEQRAKAVKGWLFNQGGVPLERLKTEGKGAAAPLADNDTEEGRAKNRRIEFIVEGI</sequence>
<dbReference type="InterPro" id="IPR036737">
    <property type="entry name" value="OmpA-like_sf"/>
</dbReference>
<dbReference type="Pfam" id="PF00691">
    <property type="entry name" value="OmpA"/>
    <property type="match status" value="1"/>
</dbReference>
<evidence type="ECO:0000313" key="6">
    <source>
        <dbReference type="EMBL" id="EIJ36824.1"/>
    </source>
</evidence>
<name>A0A656HL26_THINJ</name>
<feature type="domain" description="OmpA-like" evidence="5">
    <location>
        <begin position="227"/>
        <end position="344"/>
    </location>
</feature>
<dbReference type="InterPro" id="IPR006665">
    <property type="entry name" value="OmpA-like"/>
</dbReference>
<dbReference type="Gene3D" id="3.30.1330.60">
    <property type="entry name" value="OmpA-like domain"/>
    <property type="match status" value="1"/>
</dbReference>
<keyword evidence="3" id="KW-0998">Cell outer membrane</keyword>
<dbReference type="Gene3D" id="3.40.1520.20">
    <property type="match status" value="1"/>
</dbReference>
<evidence type="ECO:0000259" key="5">
    <source>
        <dbReference type="PROSITE" id="PS51123"/>
    </source>
</evidence>
<dbReference type="SUPFAM" id="SSF103088">
    <property type="entry name" value="OmpA-like"/>
    <property type="match status" value="1"/>
</dbReference>
<dbReference type="InterPro" id="IPR006664">
    <property type="entry name" value="OMP_bac"/>
</dbReference>
<evidence type="ECO:0000256" key="2">
    <source>
        <dbReference type="ARBA" id="ARBA00023136"/>
    </source>
</evidence>
<evidence type="ECO:0000256" key="4">
    <source>
        <dbReference type="PROSITE-ProRule" id="PRU00473"/>
    </source>
</evidence>
<keyword evidence="7" id="KW-1185">Reference proteome</keyword>
<comment type="subcellular location">
    <subcellularLocation>
        <location evidence="1">Cell outer membrane</location>
    </subcellularLocation>
</comment>
<protein>
    <submittedName>
        <fullName evidence="6">OmpA/MotB domain protein</fullName>
    </submittedName>
</protein>
<evidence type="ECO:0000256" key="3">
    <source>
        <dbReference type="ARBA" id="ARBA00023237"/>
    </source>
</evidence>
<dbReference type="AlphaFoldDB" id="A0A656HL26"/>
<dbReference type="RefSeq" id="WP_002710690.1">
    <property type="nucleotide sequence ID" value="NZ_JH651384.1"/>
</dbReference>
<dbReference type="CDD" id="cd07185">
    <property type="entry name" value="OmpA_C-like"/>
    <property type="match status" value="1"/>
</dbReference>
<dbReference type="GO" id="GO:0009279">
    <property type="term" value="C:cell outer membrane"/>
    <property type="evidence" value="ECO:0007669"/>
    <property type="project" value="UniProtKB-SubCell"/>
</dbReference>
<organism evidence="6 7">
    <name type="scientific">Thiothrix nivea (strain ATCC 35100 / DSM 5205 / JP2)</name>
    <dbReference type="NCBI Taxonomy" id="870187"/>
    <lineage>
        <taxon>Bacteria</taxon>
        <taxon>Pseudomonadati</taxon>
        <taxon>Pseudomonadota</taxon>
        <taxon>Gammaproteobacteria</taxon>
        <taxon>Thiotrichales</taxon>
        <taxon>Thiotrichaceae</taxon>
        <taxon>Thiothrix</taxon>
    </lineage>
</organism>
<keyword evidence="2 4" id="KW-0472">Membrane</keyword>
<dbReference type="InterPro" id="IPR050330">
    <property type="entry name" value="Bact_OuterMem_StrucFunc"/>
</dbReference>
<dbReference type="Proteomes" id="UP000005317">
    <property type="component" value="Unassembled WGS sequence"/>
</dbReference>
<dbReference type="PROSITE" id="PS51123">
    <property type="entry name" value="OMPA_2"/>
    <property type="match status" value="1"/>
</dbReference>
<evidence type="ECO:0000313" key="7">
    <source>
        <dbReference type="Proteomes" id="UP000005317"/>
    </source>
</evidence>
<gene>
    <name evidence="6" type="ORF">Thini_4343</name>
</gene>
<dbReference type="EMBL" id="JH651384">
    <property type="protein sequence ID" value="EIJ36824.1"/>
    <property type="molecule type" value="Genomic_DNA"/>
</dbReference>